<dbReference type="InterPro" id="IPR015919">
    <property type="entry name" value="Cadherin-like_sf"/>
</dbReference>
<organism evidence="1">
    <name type="scientific">Caldithrix abyssi</name>
    <dbReference type="NCBI Taxonomy" id="187145"/>
    <lineage>
        <taxon>Bacteria</taxon>
        <taxon>Pseudomonadati</taxon>
        <taxon>Calditrichota</taxon>
        <taxon>Calditrichia</taxon>
        <taxon>Calditrichales</taxon>
        <taxon>Calditrichaceae</taxon>
        <taxon>Caldithrix</taxon>
    </lineage>
</organism>
<dbReference type="InterPro" id="IPR013783">
    <property type="entry name" value="Ig-like_fold"/>
</dbReference>
<reference evidence="1" key="1">
    <citation type="journal article" date="2020" name="mSystems">
        <title>Genome- and Community-Level Interaction Insights into Carbon Utilization and Element Cycling Functions of Hydrothermarchaeota in Hydrothermal Sediment.</title>
        <authorList>
            <person name="Zhou Z."/>
            <person name="Liu Y."/>
            <person name="Xu W."/>
            <person name="Pan J."/>
            <person name="Luo Z.H."/>
            <person name="Li M."/>
        </authorList>
    </citation>
    <scope>NUCLEOTIDE SEQUENCE [LARGE SCALE GENOMIC DNA]</scope>
    <source>
        <strain evidence="1">HyVt-76</strain>
    </source>
</reference>
<accession>A0A7V5H285</accession>
<dbReference type="Pfam" id="PF05345">
    <property type="entry name" value="He_PIG"/>
    <property type="match status" value="1"/>
</dbReference>
<dbReference type="CDD" id="cd00146">
    <property type="entry name" value="PKD"/>
    <property type="match status" value="1"/>
</dbReference>
<protein>
    <submittedName>
        <fullName evidence="1">Uncharacterized protein</fullName>
    </submittedName>
</protein>
<proteinExistence type="predicted"/>
<gene>
    <name evidence="1" type="ORF">ENL21_01465</name>
</gene>
<dbReference type="AlphaFoldDB" id="A0A7V5H285"/>
<dbReference type="Proteomes" id="UP000886111">
    <property type="component" value="Unassembled WGS sequence"/>
</dbReference>
<dbReference type="GO" id="GO:0016020">
    <property type="term" value="C:membrane"/>
    <property type="evidence" value="ECO:0007669"/>
    <property type="project" value="InterPro"/>
</dbReference>
<evidence type="ECO:0000313" key="1">
    <source>
        <dbReference type="EMBL" id="HHE54420.1"/>
    </source>
</evidence>
<comment type="caution">
    <text evidence="1">The sequence shown here is derived from an EMBL/GenBank/DDBJ whole genome shotgun (WGS) entry which is preliminary data.</text>
</comment>
<dbReference type="EMBL" id="DRTD01000106">
    <property type="protein sequence ID" value="HHE54420.1"/>
    <property type="molecule type" value="Genomic_DNA"/>
</dbReference>
<dbReference type="SUPFAM" id="SSF49313">
    <property type="entry name" value="Cadherin-like"/>
    <property type="match status" value="1"/>
</dbReference>
<name>A0A7V5H285_CALAY</name>
<sequence length="147" mass="16362">MLKPKNKVNLSFELPRQEESTNIYYLLNIKQGNDQLKFTEGVPYILTPSIKPEPQINGPLIYGQQPGKQFLYRIAATGKRPMQYRAQRLPTGLQLDELTGIVSGVVKKPGTYSVKVTVSNPLGSDTKTIKFVIGDQIALTPPMGWNS</sequence>
<dbReference type="GO" id="GO:0005509">
    <property type="term" value="F:calcium ion binding"/>
    <property type="evidence" value="ECO:0007669"/>
    <property type="project" value="InterPro"/>
</dbReference>
<dbReference type="Gene3D" id="2.60.40.10">
    <property type="entry name" value="Immunoglobulins"/>
    <property type="match status" value="1"/>
</dbReference>